<reference evidence="1 2" key="1">
    <citation type="submission" date="2018-02" db="EMBL/GenBank/DDBJ databases">
        <title>The draft genome of Sphingobacterium gobiense H7.</title>
        <authorList>
            <person name="Li L."/>
            <person name="Liu L."/>
            <person name="Zhang X."/>
            <person name="Wang T."/>
            <person name="Liang L."/>
        </authorList>
    </citation>
    <scope>NUCLEOTIDE SEQUENCE [LARGE SCALE GENOMIC DNA]</scope>
    <source>
        <strain evidence="1 2">ACCC 05757</strain>
    </source>
</reference>
<name>A0A2S9JU07_9SPHI</name>
<accession>A0A2S9JU07</accession>
<dbReference type="Pfam" id="PF14022">
    <property type="entry name" value="DUF4238"/>
    <property type="match status" value="1"/>
</dbReference>
<dbReference type="EMBL" id="PVBS01000001">
    <property type="protein sequence ID" value="PRD56777.1"/>
    <property type="molecule type" value="Genomic_DNA"/>
</dbReference>
<proteinExistence type="predicted"/>
<protein>
    <recommendedName>
        <fullName evidence="3">DUF4238 domain-containing protein</fullName>
    </recommendedName>
</protein>
<evidence type="ECO:0008006" key="3">
    <source>
        <dbReference type="Google" id="ProtNLM"/>
    </source>
</evidence>
<comment type="caution">
    <text evidence="1">The sequence shown here is derived from an EMBL/GenBank/DDBJ whole genome shotgun (WGS) entry which is preliminary data.</text>
</comment>
<evidence type="ECO:0000313" key="1">
    <source>
        <dbReference type="EMBL" id="PRD56777.1"/>
    </source>
</evidence>
<sequence length="303" mass="35516">MEVKKKQHYVWKQYLKNWSYNEKQIYFLHKNSNEVKVTNLENIAQQRFFYEVDAFSENEESILAYLINEWSNDYSRDTNLALLKRFFIYSRAKRALDKLSIYDKEERLNVVKKNTLEDLHSIFEKFGEKLLIVNDLSDLSFFNTLEEKVKALIYLCIQYTRTNQMHSKAMNGLSLANHLPESSLKFIAVTFAITLASNLALVHKLRVTLLKNATNIDFITTDQPIINTKTDFNNPTQATELLEFYYPINPRVALLVSTSEENLLMEHEVLSKEELMNLNRLLINMEPDFIFSKSKEALVTILS</sequence>
<organism evidence="1 2">
    <name type="scientific">Sphingobacterium gobiense</name>
    <dbReference type="NCBI Taxonomy" id="1382456"/>
    <lineage>
        <taxon>Bacteria</taxon>
        <taxon>Pseudomonadati</taxon>
        <taxon>Bacteroidota</taxon>
        <taxon>Sphingobacteriia</taxon>
        <taxon>Sphingobacteriales</taxon>
        <taxon>Sphingobacteriaceae</taxon>
        <taxon>Sphingobacterium</taxon>
    </lineage>
</organism>
<dbReference type="RefSeq" id="WP_105723922.1">
    <property type="nucleotide sequence ID" value="NZ_PVBS01000001.1"/>
</dbReference>
<dbReference type="Proteomes" id="UP000238642">
    <property type="component" value="Unassembled WGS sequence"/>
</dbReference>
<dbReference type="InterPro" id="IPR025332">
    <property type="entry name" value="DUF4238"/>
</dbReference>
<evidence type="ECO:0000313" key="2">
    <source>
        <dbReference type="Proteomes" id="UP000238642"/>
    </source>
</evidence>
<dbReference type="OrthoDB" id="581042at2"/>
<dbReference type="AlphaFoldDB" id="A0A2S9JU07"/>
<keyword evidence="2" id="KW-1185">Reference proteome</keyword>
<gene>
    <name evidence="1" type="ORF">C5749_06000</name>
</gene>